<dbReference type="InterPro" id="IPR036396">
    <property type="entry name" value="Cyt_P450_sf"/>
</dbReference>
<dbReference type="OrthoDB" id="286446at2759"/>
<protein>
    <submittedName>
        <fullName evidence="4">Cytochrome family subfamily polypeptide 55</fullName>
    </submittedName>
</protein>
<keyword evidence="2 3" id="KW-0408">Iron</keyword>
<dbReference type="PANTHER" id="PTHR24301">
    <property type="entry name" value="THROMBOXANE-A SYNTHASE"/>
    <property type="match status" value="1"/>
</dbReference>
<gene>
    <name evidence="4" type="primary">Contig3025.g3232</name>
    <name evidence="4" type="ORF">STYLEM_8683</name>
</gene>
<accession>A0A078ADS9</accession>
<dbReference type="Proteomes" id="UP000039865">
    <property type="component" value="Unassembled WGS sequence"/>
</dbReference>
<evidence type="ECO:0000256" key="2">
    <source>
        <dbReference type="ARBA" id="ARBA00023004"/>
    </source>
</evidence>
<sequence>MIMSPDRTNPVSFENLKLSPELWVEKLSYDQLQDDWKYLYLVIQETLRIEPPIRSSTPMQLSETMELGSYTVDKNTSIAVNFYLLHRNPKEWQEPSKFIPERFDPESPYYLTPDGKKRKQCSYSPFLGGRRICLGKTFAENIAKCVIPIIISELDIKFKKDYHYEKKPPKYYSTEINVPIVLSAIQNV</sequence>
<comment type="cofactor">
    <cofactor evidence="3">
        <name>heme</name>
        <dbReference type="ChEBI" id="CHEBI:30413"/>
    </cofactor>
</comment>
<evidence type="ECO:0000256" key="1">
    <source>
        <dbReference type="ARBA" id="ARBA00022723"/>
    </source>
</evidence>
<dbReference type="InterPro" id="IPR001128">
    <property type="entry name" value="Cyt_P450"/>
</dbReference>
<keyword evidence="3" id="KW-0349">Heme</keyword>
<evidence type="ECO:0000313" key="5">
    <source>
        <dbReference type="Proteomes" id="UP000039865"/>
    </source>
</evidence>
<keyword evidence="1 3" id="KW-0479">Metal-binding</keyword>
<dbReference type="EMBL" id="CCKQ01008254">
    <property type="protein sequence ID" value="CDW79692.1"/>
    <property type="molecule type" value="Genomic_DNA"/>
</dbReference>
<reference evidence="4 5" key="1">
    <citation type="submission" date="2014-06" db="EMBL/GenBank/DDBJ databases">
        <authorList>
            <person name="Swart Estienne"/>
        </authorList>
    </citation>
    <scope>NUCLEOTIDE SEQUENCE [LARGE SCALE GENOMIC DNA]</scope>
    <source>
        <strain evidence="4 5">130c</strain>
    </source>
</reference>
<organism evidence="4 5">
    <name type="scientific">Stylonychia lemnae</name>
    <name type="common">Ciliate</name>
    <dbReference type="NCBI Taxonomy" id="5949"/>
    <lineage>
        <taxon>Eukaryota</taxon>
        <taxon>Sar</taxon>
        <taxon>Alveolata</taxon>
        <taxon>Ciliophora</taxon>
        <taxon>Intramacronucleata</taxon>
        <taxon>Spirotrichea</taxon>
        <taxon>Stichotrichia</taxon>
        <taxon>Sporadotrichida</taxon>
        <taxon>Oxytrichidae</taxon>
        <taxon>Stylonychinae</taxon>
        <taxon>Stylonychia</taxon>
    </lineage>
</organism>
<proteinExistence type="predicted"/>
<dbReference type="Gene3D" id="1.10.630.10">
    <property type="entry name" value="Cytochrome P450"/>
    <property type="match status" value="1"/>
</dbReference>
<dbReference type="AlphaFoldDB" id="A0A078ADS9"/>
<dbReference type="GO" id="GO:0005506">
    <property type="term" value="F:iron ion binding"/>
    <property type="evidence" value="ECO:0007669"/>
    <property type="project" value="InterPro"/>
</dbReference>
<dbReference type="SUPFAM" id="SSF48264">
    <property type="entry name" value="Cytochrome P450"/>
    <property type="match status" value="1"/>
</dbReference>
<dbReference type="GO" id="GO:0016705">
    <property type="term" value="F:oxidoreductase activity, acting on paired donors, with incorporation or reduction of molecular oxygen"/>
    <property type="evidence" value="ECO:0007669"/>
    <property type="project" value="InterPro"/>
</dbReference>
<evidence type="ECO:0000313" key="4">
    <source>
        <dbReference type="EMBL" id="CDW79692.1"/>
    </source>
</evidence>
<dbReference type="InterPro" id="IPR002403">
    <property type="entry name" value="Cyt_P450_E_grp-IV"/>
</dbReference>
<keyword evidence="5" id="KW-1185">Reference proteome</keyword>
<dbReference type="InParanoid" id="A0A078ADS9"/>
<dbReference type="PRINTS" id="PR00465">
    <property type="entry name" value="EP450IV"/>
</dbReference>
<dbReference type="PANTHER" id="PTHR24301:SF2">
    <property type="entry name" value="THROMBOXANE-A SYNTHASE"/>
    <property type="match status" value="1"/>
</dbReference>
<feature type="binding site" description="axial binding residue" evidence="3">
    <location>
        <position position="133"/>
    </location>
    <ligand>
        <name>heme</name>
        <dbReference type="ChEBI" id="CHEBI:30413"/>
    </ligand>
    <ligandPart>
        <name>Fe</name>
        <dbReference type="ChEBI" id="CHEBI:18248"/>
    </ligandPart>
</feature>
<dbReference type="GO" id="GO:0020037">
    <property type="term" value="F:heme binding"/>
    <property type="evidence" value="ECO:0007669"/>
    <property type="project" value="InterPro"/>
</dbReference>
<dbReference type="GO" id="GO:0004497">
    <property type="term" value="F:monooxygenase activity"/>
    <property type="evidence" value="ECO:0007669"/>
    <property type="project" value="InterPro"/>
</dbReference>
<name>A0A078ADS9_STYLE</name>
<dbReference type="Pfam" id="PF00067">
    <property type="entry name" value="p450"/>
    <property type="match status" value="1"/>
</dbReference>
<evidence type="ECO:0000256" key="3">
    <source>
        <dbReference type="PIRSR" id="PIRSR602403-1"/>
    </source>
</evidence>